<organism evidence="1 2">
    <name type="scientific">Symbiodinium microadriaticum</name>
    <name type="common">Dinoflagellate</name>
    <name type="synonym">Zooxanthella microadriatica</name>
    <dbReference type="NCBI Taxonomy" id="2951"/>
    <lineage>
        <taxon>Eukaryota</taxon>
        <taxon>Sar</taxon>
        <taxon>Alveolata</taxon>
        <taxon>Dinophyceae</taxon>
        <taxon>Suessiales</taxon>
        <taxon>Symbiodiniaceae</taxon>
        <taxon>Symbiodinium</taxon>
    </lineage>
</organism>
<sequence length="304" mass="33214">MCWTGLRLGSSRSFGASLGASFLWLRPWRLYRPATFASFRCVEYEPAKGLCQAVRHVMGTSLDSIAGHCLAANSGTKKTAALIAHKGSRAANDGGKGKIPVLRENCHTVFVDVVPSYNHLGPIVTHSGSLLPEIKSRVAKTKVALMWRGGRNMLCRRFLPWLGLVRGFAGARGLFLSVASVPFADRCFVSHRMLVSTGRGLAACDLPSAEDLLAAERLRFGGNLFARGQQTPGFFCGTMRRLGLRTCSCNMVYRASHLRAAEGVECRACGSIFANLKRHRTHLQCRGGVFSLFLFVKTATCCRR</sequence>
<evidence type="ECO:0000313" key="2">
    <source>
        <dbReference type="Proteomes" id="UP000186817"/>
    </source>
</evidence>
<accession>A0A1Q9F0F5</accession>
<gene>
    <name evidence="1" type="ORF">AK812_SmicGene2965</name>
</gene>
<keyword evidence="2" id="KW-1185">Reference proteome</keyword>
<comment type="caution">
    <text evidence="1">The sequence shown here is derived from an EMBL/GenBank/DDBJ whole genome shotgun (WGS) entry which is preliminary data.</text>
</comment>
<protein>
    <submittedName>
        <fullName evidence="1">Uncharacterized protein</fullName>
    </submittedName>
</protein>
<dbReference type="OrthoDB" id="10269260at2759"/>
<dbReference type="Proteomes" id="UP000186817">
    <property type="component" value="Unassembled WGS sequence"/>
</dbReference>
<proteinExistence type="predicted"/>
<name>A0A1Q9F0F5_SYMMI</name>
<dbReference type="EMBL" id="LSRX01000033">
    <property type="protein sequence ID" value="OLQ13113.1"/>
    <property type="molecule type" value="Genomic_DNA"/>
</dbReference>
<evidence type="ECO:0000313" key="1">
    <source>
        <dbReference type="EMBL" id="OLQ13113.1"/>
    </source>
</evidence>
<reference evidence="1 2" key="1">
    <citation type="submission" date="2016-02" db="EMBL/GenBank/DDBJ databases">
        <title>Genome analysis of coral dinoflagellate symbionts highlights evolutionary adaptations to a symbiotic lifestyle.</title>
        <authorList>
            <person name="Aranda M."/>
            <person name="Li Y."/>
            <person name="Liew Y.J."/>
            <person name="Baumgarten S."/>
            <person name="Simakov O."/>
            <person name="Wilson M."/>
            <person name="Piel J."/>
            <person name="Ashoor H."/>
            <person name="Bougouffa S."/>
            <person name="Bajic V.B."/>
            <person name="Ryu T."/>
            <person name="Ravasi T."/>
            <person name="Bayer T."/>
            <person name="Micklem G."/>
            <person name="Kim H."/>
            <person name="Bhak J."/>
            <person name="Lajeunesse T.C."/>
            <person name="Voolstra C.R."/>
        </authorList>
    </citation>
    <scope>NUCLEOTIDE SEQUENCE [LARGE SCALE GENOMIC DNA]</scope>
    <source>
        <strain evidence="1 2">CCMP2467</strain>
    </source>
</reference>
<dbReference type="AlphaFoldDB" id="A0A1Q9F0F5"/>